<evidence type="ECO:0000256" key="1">
    <source>
        <dbReference type="SAM" id="MobiDB-lite"/>
    </source>
</evidence>
<feature type="compositionally biased region" description="Polar residues" evidence="1">
    <location>
        <begin position="182"/>
        <end position="212"/>
    </location>
</feature>
<sequence length="333" mass="36909">MNNASDVNGAASNKNFPEIMPLREGENRFVSTRGTPLERKLANSQHEHSLSNNGNAADSTLDTSIDRSLDHILASGSSTVSGRADLGITPQQNVGTEFSRPADTFSRRDQTSEIDNGTEVSVEAHESRSLNEKEQDEKIQNSPVAKIHPQKLSVKHFPKQRSPMTQRMKWLVRMISQQYKTQPMSSALRSSPVGSTAQSSITSHPMNSNTSVDPRPASGGPSSQMLRDENVQSGWAGKSLERSAVKEPGPLIMSEEARAEWWFKHAAQTKDISELSQIPDEDFPSIMPVRKGVNRFVVSKRKTPLERRSTSQQHKRNLPIVTNDSVKKENDNS</sequence>
<evidence type="ECO:0000313" key="3">
    <source>
        <dbReference type="Proteomes" id="UP000231279"/>
    </source>
</evidence>
<feature type="compositionally biased region" description="Polar residues" evidence="1">
    <location>
        <begin position="1"/>
        <end position="15"/>
    </location>
</feature>
<name>A0A2G9GMG7_9LAMI</name>
<dbReference type="AlphaFoldDB" id="A0A2G9GMG7"/>
<protein>
    <submittedName>
        <fullName evidence="2">Uncharacterized protein</fullName>
    </submittedName>
</protein>
<dbReference type="OrthoDB" id="448399at2759"/>
<feature type="compositionally biased region" description="Basic and acidic residues" evidence="1">
    <location>
        <begin position="36"/>
        <end position="49"/>
    </location>
</feature>
<feature type="region of interest" description="Disordered" evidence="1">
    <location>
        <begin position="79"/>
        <end position="149"/>
    </location>
</feature>
<reference evidence="3" key="1">
    <citation type="journal article" date="2018" name="Gigascience">
        <title>Genome assembly of the Pink Ipe (Handroanthus impetiginosus, Bignoniaceae), a highly valued, ecologically keystone Neotropical timber forest tree.</title>
        <authorList>
            <person name="Silva-Junior O.B."/>
            <person name="Grattapaglia D."/>
            <person name="Novaes E."/>
            <person name="Collevatti R.G."/>
        </authorList>
    </citation>
    <scope>NUCLEOTIDE SEQUENCE [LARGE SCALE GENOMIC DNA]</scope>
    <source>
        <strain evidence="3">cv. UFG-1</strain>
    </source>
</reference>
<gene>
    <name evidence="2" type="ORF">CDL12_20975</name>
</gene>
<feature type="compositionally biased region" description="Basic and acidic residues" evidence="1">
    <location>
        <begin position="122"/>
        <end position="139"/>
    </location>
</feature>
<feature type="region of interest" description="Disordered" evidence="1">
    <location>
        <begin position="300"/>
        <end position="333"/>
    </location>
</feature>
<comment type="caution">
    <text evidence="2">The sequence shown here is derived from an EMBL/GenBank/DDBJ whole genome shotgun (WGS) entry which is preliminary data.</text>
</comment>
<dbReference type="STRING" id="429701.A0A2G9GMG7"/>
<feature type="region of interest" description="Disordered" evidence="1">
    <location>
        <begin position="182"/>
        <end position="227"/>
    </location>
</feature>
<accession>A0A2G9GMG7</accession>
<keyword evidence="3" id="KW-1185">Reference proteome</keyword>
<dbReference type="EMBL" id="NKXS01004407">
    <property type="protein sequence ID" value="PIN06469.1"/>
    <property type="molecule type" value="Genomic_DNA"/>
</dbReference>
<evidence type="ECO:0000313" key="2">
    <source>
        <dbReference type="EMBL" id="PIN06469.1"/>
    </source>
</evidence>
<feature type="compositionally biased region" description="Polar residues" evidence="1">
    <location>
        <begin position="50"/>
        <end position="61"/>
    </location>
</feature>
<proteinExistence type="predicted"/>
<organism evidence="2 3">
    <name type="scientific">Handroanthus impetiginosus</name>
    <dbReference type="NCBI Taxonomy" id="429701"/>
    <lineage>
        <taxon>Eukaryota</taxon>
        <taxon>Viridiplantae</taxon>
        <taxon>Streptophyta</taxon>
        <taxon>Embryophyta</taxon>
        <taxon>Tracheophyta</taxon>
        <taxon>Spermatophyta</taxon>
        <taxon>Magnoliopsida</taxon>
        <taxon>eudicotyledons</taxon>
        <taxon>Gunneridae</taxon>
        <taxon>Pentapetalae</taxon>
        <taxon>asterids</taxon>
        <taxon>lamiids</taxon>
        <taxon>Lamiales</taxon>
        <taxon>Bignoniaceae</taxon>
        <taxon>Crescentiina</taxon>
        <taxon>Tabebuia alliance</taxon>
        <taxon>Handroanthus</taxon>
    </lineage>
</organism>
<feature type="region of interest" description="Disordered" evidence="1">
    <location>
        <begin position="1"/>
        <end position="61"/>
    </location>
</feature>
<dbReference type="Proteomes" id="UP000231279">
    <property type="component" value="Unassembled WGS sequence"/>
</dbReference>